<feature type="transmembrane region" description="Helical" evidence="1">
    <location>
        <begin position="398"/>
        <end position="430"/>
    </location>
</feature>
<feature type="transmembrane region" description="Helical" evidence="1">
    <location>
        <begin position="436"/>
        <end position="455"/>
    </location>
</feature>
<dbReference type="SUPFAM" id="SSF53448">
    <property type="entry name" value="Nucleotide-diphospho-sugar transferases"/>
    <property type="match status" value="1"/>
</dbReference>
<comment type="caution">
    <text evidence="4">The sequence shown here is derived from an EMBL/GenBank/DDBJ whole genome shotgun (WGS) entry which is preliminary data.</text>
</comment>
<proteinExistence type="predicted"/>
<dbReference type="Gene3D" id="3.90.550.10">
    <property type="entry name" value="Spore Coat Polysaccharide Biosynthesis Protein SpsA, Chain A"/>
    <property type="match status" value="1"/>
</dbReference>
<dbReference type="PANTHER" id="PTHR48090">
    <property type="entry name" value="UNDECAPRENYL-PHOSPHATE 4-DEOXY-4-FORMAMIDO-L-ARABINOSE TRANSFERASE-RELATED"/>
    <property type="match status" value="1"/>
</dbReference>
<reference evidence="4 5" key="1">
    <citation type="journal article" date="2016" name="Nat. Commun.">
        <title>Thousands of microbial genomes shed light on interconnected biogeochemical processes in an aquifer system.</title>
        <authorList>
            <person name="Anantharaman K."/>
            <person name="Brown C.T."/>
            <person name="Hug L.A."/>
            <person name="Sharon I."/>
            <person name="Castelle C.J."/>
            <person name="Probst A.J."/>
            <person name="Thomas B.C."/>
            <person name="Singh A."/>
            <person name="Wilkins M.J."/>
            <person name="Karaoz U."/>
            <person name="Brodie E.L."/>
            <person name="Williams K.H."/>
            <person name="Hubbard S.S."/>
            <person name="Banfield J.F."/>
        </authorList>
    </citation>
    <scope>NUCLEOTIDE SEQUENCE [LARGE SCALE GENOMIC DNA]</scope>
</reference>
<dbReference type="Pfam" id="PF00535">
    <property type="entry name" value="Glycos_transf_2"/>
    <property type="match status" value="1"/>
</dbReference>
<keyword evidence="1" id="KW-0812">Transmembrane</keyword>
<keyword evidence="1" id="KW-1133">Transmembrane helix</keyword>
<dbReference type="InterPro" id="IPR029044">
    <property type="entry name" value="Nucleotide-diphossugar_trans"/>
</dbReference>
<dbReference type="Pfam" id="PF13231">
    <property type="entry name" value="PMT_2"/>
    <property type="match status" value="1"/>
</dbReference>
<evidence type="ECO:0000256" key="1">
    <source>
        <dbReference type="SAM" id="Phobius"/>
    </source>
</evidence>
<protein>
    <recommendedName>
        <fullName evidence="6">Glycosyltransferase 2-like domain-containing protein</fullName>
    </recommendedName>
</protein>
<feature type="transmembrane region" description="Helical" evidence="1">
    <location>
        <begin position="230"/>
        <end position="254"/>
    </location>
</feature>
<dbReference type="Proteomes" id="UP000177107">
    <property type="component" value="Unassembled WGS sequence"/>
</dbReference>
<evidence type="ECO:0000313" key="5">
    <source>
        <dbReference type="Proteomes" id="UP000177107"/>
    </source>
</evidence>
<name>A0A1F6E262_9BACT</name>
<sequence length="659" mass="74188">MLLSIIIPVYNEARTVRALLERVRAVPLPLDRELIVIDDYSKDGTREILTNEHGITLLLHEKNRGKGAALQTGIRAARGDIVLIQDADLEYDPNDYEKIIGPLLRGEADVVYGSRFLEARNRYRLHTYLANKFLSLLTRLIVPLPVTDMETCYKAFRTPLIKGLDLTEERFGIEPEMTIKMAFVPGVRYREVPISYHGRTIAEGKKLIGLTDGIDALWCLAKHRVRMLELWPRVACVLFAGALIVRLALLFIFLPYDPSFIMDGDSIGYLSLAENLEAGNGFSSQAAPPYEPDSFRTPGYPLFLAFHHTLFGSYVTVLLSQLILTFIIALIIVRLGARYVSEKAGVIAAGIFLFMPFSLLVSMRYLTQVFFTTVLMLAVWFFLSYLKNRTDRHLILTAFLLPIAVLIRPIAIAIVAPFIASGALAVWWGQLSMKRLLAASLVLVICFSAVLSPWLIRNHAAFGTYALSSLMPFQLYYYDGPSIYATAHDISFQEAWDVLDERMKGLVGFSHKEEPERFANFSTITPILWEAGFTNAFEDPRALIETRVAQFFKFFVRDGIRYWIERYEIPLLSGWGFGVVVIERLVLAALALGFFAALIFASRGRNLPQILMVLVVLYFALLTGVMASAGLRYPAEPLFLLLGVAGLFEVYKKVRLPLP</sequence>
<evidence type="ECO:0000259" key="3">
    <source>
        <dbReference type="Pfam" id="PF13231"/>
    </source>
</evidence>
<evidence type="ECO:0000259" key="2">
    <source>
        <dbReference type="Pfam" id="PF00535"/>
    </source>
</evidence>
<feature type="transmembrane region" description="Helical" evidence="1">
    <location>
        <begin position="345"/>
        <end position="363"/>
    </location>
</feature>
<evidence type="ECO:0000313" key="4">
    <source>
        <dbReference type="EMBL" id="OGG67761.1"/>
    </source>
</evidence>
<dbReference type="InterPro" id="IPR001173">
    <property type="entry name" value="Glyco_trans_2-like"/>
</dbReference>
<dbReference type="STRING" id="1798499.A3C95_00360"/>
<feature type="transmembrane region" description="Helical" evidence="1">
    <location>
        <begin position="311"/>
        <end position="333"/>
    </location>
</feature>
<feature type="transmembrane region" description="Helical" evidence="1">
    <location>
        <begin position="369"/>
        <end position="386"/>
    </location>
</feature>
<feature type="transmembrane region" description="Helical" evidence="1">
    <location>
        <begin position="462"/>
        <end position="478"/>
    </location>
</feature>
<dbReference type="PANTHER" id="PTHR48090:SF7">
    <property type="entry name" value="RFBJ PROTEIN"/>
    <property type="match status" value="1"/>
</dbReference>
<dbReference type="EMBL" id="MFLM01000024">
    <property type="protein sequence ID" value="OGG67761.1"/>
    <property type="molecule type" value="Genomic_DNA"/>
</dbReference>
<feature type="domain" description="Glycosyltransferase 2-like" evidence="2">
    <location>
        <begin position="4"/>
        <end position="160"/>
    </location>
</feature>
<evidence type="ECO:0008006" key="6">
    <source>
        <dbReference type="Google" id="ProtNLM"/>
    </source>
</evidence>
<dbReference type="InterPro" id="IPR038731">
    <property type="entry name" value="RgtA/B/C-like"/>
</dbReference>
<feature type="transmembrane region" description="Helical" evidence="1">
    <location>
        <begin position="575"/>
        <end position="598"/>
    </location>
</feature>
<dbReference type="InterPro" id="IPR050256">
    <property type="entry name" value="Glycosyltransferase_2"/>
</dbReference>
<gene>
    <name evidence="4" type="ORF">A3C95_00360</name>
</gene>
<accession>A0A1F6E262</accession>
<organism evidence="4 5">
    <name type="scientific">Candidatus Kaiserbacteria bacterium RIFCSPHIGHO2_02_FULL_56_30</name>
    <dbReference type="NCBI Taxonomy" id="1798499"/>
    <lineage>
        <taxon>Bacteria</taxon>
        <taxon>Candidatus Kaiseribacteriota</taxon>
    </lineage>
</organism>
<feature type="transmembrane region" description="Helical" evidence="1">
    <location>
        <begin position="610"/>
        <end position="631"/>
    </location>
</feature>
<dbReference type="CDD" id="cd04179">
    <property type="entry name" value="DPM_DPG-synthase_like"/>
    <property type="match status" value="1"/>
</dbReference>
<keyword evidence="1" id="KW-0472">Membrane</keyword>
<feature type="domain" description="Glycosyltransferase RgtA/B/C/D-like" evidence="3">
    <location>
        <begin position="297"/>
        <end position="451"/>
    </location>
</feature>
<dbReference type="AlphaFoldDB" id="A0A1F6E262"/>